<feature type="region of interest" description="Disordered" evidence="10">
    <location>
        <begin position="16"/>
        <end position="48"/>
    </location>
</feature>
<name>A0AAV7NSU5_PLEWA</name>
<dbReference type="GO" id="GO:0005509">
    <property type="term" value="F:calcium ion binding"/>
    <property type="evidence" value="ECO:0007669"/>
    <property type="project" value="InterPro"/>
</dbReference>
<keyword evidence="2" id="KW-0963">Cytoplasm</keyword>
<dbReference type="PANTHER" id="PTHR12086:SF11">
    <property type="entry name" value="EF-HAND DOMAIN-CONTAINING FAMILY MEMBER C2"/>
    <property type="match status" value="1"/>
</dbReference>
<dbReference type="FunFam" id="2.30.29.170:FF:000002">
    <property type="entry name" value="EF-hand domain (C-terminal) containing 1"/>
    <property type="match status" value="1"/>
</dbReference>
<dbReference type="InterPro" id="IPR006602">
    <property type="entry name" value="DM10_dom"/>
</dbReference>
<evidence type="ECO:0000256" key="3">
    <source>
        <dbReference type="ARBA" id="ARBA00022737"/>
    </source>
</evidence>
<dbReference type="PANTHER" id="PTHR12086">
    <property type="entry name" value="EF-HAND DOMAIN C-TERMINAL CONTAINING PROTEIN"/>
    <property type="match status" value="1"/>
</dbReference>
<feature type="domain" description="DM10" evidence="12">
    <location>
        <begin position="481"/>
        <end position="588"/>
    </location>
</feature>
<evidence type="ECO:0000313" key="13">
    <source>
        <dbReference type="EMBL" id="KAJ1119112.1"/>
    </source>
</evidence>
<dbReference type="EMBL" id="JANPWB010000012">
    <property type="protein sequence ID" value="KAJ1119112.1"/>
    <property type="molecule type" value="Genomic_DNA"/>
</dbReference>
<comment type="caution">
    <text evidence="13">The sequence shown here is derived from an EMBL/GenBank/DDBJ whole genome shotgun (WGS) entry which is preliminary data.</text>
</comment>
<sequence length="798" mass="91125">MVRRTLALCDVTSHHSLPSALPRQPEAKQRGLQEPPREPGATSTSDSARTGFSMALPLLPGNTFNKNLGKEKFHKSQHFGYCNQVSLLVGAEKPGIGGEPLLGQNLKPKYSVYPRGIGSDAPSWVAFDKQVLSFDAYFQEAITDSREEKFRIRQCKIYFYLEDDTIQVVEPHIKNSGIPQGTIVRRHRIPLPPPYDDEFYKVDHFNINKEIVLYATPYRIVNCDQFTRNFLQKLGVRLNPPAPVPEDAYSLLRKKEQDAMQPLRPYERMDTLKQFLEHDRHVLRFYCTWDDTPSMNGDLRELILHYYLADDTVEILEVIPKNSGRDAVPVFLHRGKLPKYAPLPLPKPGEITARTVLNTFGPMGHGGHYIIDNLKTGAVHHEIYKDCDLTIGSAINLWGRKILLCDCDAFTKDFYKTKYGIEDFTPVPRRPPPPPKIERKFPPYNGFGSEEDSLCSCLSVVPKPPQKDFRKFMEKDRNGLESNVLRFAAKIITDIPIDKERIFIISFFLSDDTILVFEPPQRNSGVVGGKFLERARIRKPGQELYKSEMSEYFKAQDLFVGAKVVFNCHNFMLVDADEYAFHYMEKHADEFPVADISKVLIKLRQVGESNSREIKQLFAACDSGKTNVIGYDQFRNLLARISDGSLAEHEIMTVGRHYSVPDPGEMDLSVLLAVAQEQLKRKAFENFSKLSDVFAYNDRERNGRLPSQEVKTILKAFRIPLADDLMRTILSRYEDELGKICYQKLSKGLNWREKSADVCQIREPPVQPEADYCGQHTSHAVKCISYMPLLEDLFGLQD</sequence>
<dbReference type="AlphaFoldDB" id="A0AAV7NSU5"/>
<keyword evidence="6" id="KW-0206">Cytoskeleton</keyword>
<organism evidence="13 14">
    <name type="scientific">Pleurodeles waltl</name>
    <name type="common">Iberian ribbed newt</name>
    <dbReference type="NCBI Taxonomy" id="8319"/>
    <lineage>
        <taxon>Eukaryota</taxon>
        <taxon>Metazoa</taxon>
        <taxon>Chordata</taxon>
        <taxon>Craniata</taxon>
        <taxon>Vertebrata</taxon>
        <taxon>Euteleostomi</taxon>
        <taxon>Amphibia</taxon>
        <taxon>Batrachia</taxon>
        <taxon>Caudata</taxon>
        <taxon>Salamandroidea</taxon>
        <taxon>Salamandridae</taxon>
        <taxon>Pleurodelinae</taxon>
        <taxon>Pleurodeles</taxon>
    </lineage>
</organism>
<dbReference type="PROSITE" id="PS51336">
    <property type="entry name" value="DM10"/>
    <property type="match status" value="3"/>
</dbReference>
<evidence type="ECO:0000259" key="11">
    <source>
        <dbReference type="PROSITE" id="PS50222"/>
    </source>
</evidence>
<dbReference type="PROSITE" id="PS50222">
    <property type="entry name" value="EF_HAND_2"/>
    <property type="match status" value="1"/>
</dbReference>
<dbReference type="GO" id="GO:0010975">
    <property type="term" value="P:regulation of neuron projection development"/>
    <property type="evidence" value="ECO:0007669"/>
    <property type="project" value="TreeGrafter"/>
</dbReference>
<dbReference type="FunFam" id="2.30.29.170:FF:000001">
    <property type="entry name" value="EF-hand domain containing 1"/>
    <property type="match status" value="1"/>
</dbReference>
<gene>
    <name evidence="13" type="ORF">NDU88_007298</name>
</gene>
<evidence type="ECO:0000259" key="12">
    <source>
        <dbReference type="PROSITE" id="PS51336"/>
    </source>
</evidence>
<evidence type="ECO:0000256" key="10">
    <source>
        <dbReference type="SAM" id="MobiDB-lite"/>
    </source>
</evidence>
<keyword evidence="14" id="KW-1185">Reference proteome</keyword>
<dbReference type="Proteomes" id="UP001066276">
    <property type="component" value="Chromosome 8"/>
</dbReference>
<feature type="domain" description="EF-hand" evidence="11">
    <location>
        <begin position="609"/>
        <end position="644"/>
    </location>
</feature>
<keyword evidence="5" id="KW-0969">Cilium</keyword>
<keyword evidence="4" id="KW-0282">Flagellum</keyword>
<dbReference type="SMART" id="SM00676">
    <property type="entry name" value="DM10"/>
    <property type="match status" value="3"/>
</dbReference>
<evidence type="ECO:0000256" key="2">
    <source>
        <dbReference type="ARBA" id="ARBA00022490"/>
    </source>
</evidence>
<evidence type="ECO:0000256" key="7">
    <source>
        <dbReference type="ARBA" id="ARBA00023273"/>
    </source>
</evidence>
<dbReference type="Pfam" id="PF06565">
    <property type="entry name" value="DM10_dom"/>
    <property type="match status" value="3"/>
</dbReference>
<dbReference type="Gene3D" id="2.30.29.170">
    <property type="match status" value="3"/>
</dbReference>
<feature type="compositionally biased region" description="Basic and acidic residues" evidence="10">
    <location>
        <begin position="25"/>
        <end position="37"/>
    </location>
</feature>
<dbReference type="Gene3D" id="1.10.238.10">
    <property type="entry name" value="EF-hand"/>
    <property type="match status" value="1"/>
</dbReference>
<keyword evidence="7" id="KW-0966">Cell projection</keyword>
<dbReference type="FunFam" id="2.30.29.170:FF:000003">
    <property type="entry name" value="EF-hand domain (C-terminal) containing 1"/>
    <property type="match status" value="1"/>
</dbReference>
<comment type="function">
    <text evidence="8">Microtubule inner protein (MIP) part of the dynein-decorated doublet microtubules (DMTs) in cilia axoneme, which is required for motile cilia beating.</text>
</comment>
<feature type="domain" description="DM10" evidence="12">
    <location>
        <begin position="128"/>
        <end position="235"/>
    </location>
</feature>
<dbReference type="GO" id="GO:0005874">
    <property type="term" value="C:microtubule"/>
    <property type="evidence" value="ECO:0007669"/>
    <property type="project" value="TreeGrafter"/>
</dbReference>
<feature type="domain" description="DM10" evidence="12">
    <location>
        <begin position="279"/>
        <end position="419"/>
    </location>
</feature>
<evidence type="ECO:0000313" key="14">
    <source>
        <dbReference type="Proteomes" id="UP001066276"/>
    </source>
</evidence>
<dbReference type="SUPFAM" id="SSF47473">
    <property type="entry name" value="EF-hand"/>
    <property type="match status" value="1"/>
</dbReference>
<evidence type="ECO:0000256" key="1">
    <source>
        <dbReference type="ARBA" id="ARBA00004611"/>
    </source>
</evidence>
<dbReference type="InterPro" id="IPR040193">
    <property type="entry name" value="EFHC1/EFHC2/EFHB"/>
</dbReference>
<protein>
    <recommendedName>
        <fullName evidence="9">EF-hand domain-containing family member C2</fullName>
    </recommendedName>
</protein>
<dbReference type="InterPro" id="IPR011992">
    <property type="entry name" value="EF-hand-dom_pair"/>
</dbReference>
<evidence type="ECO:0000256" key="8">
    <source>
        <dbReference type="ARBA" id="ARBA00035003"/>
    </source>
</evidence>
<dbReference type="InterPro" id="IPR002048">
    <property type="entry name" value="EF_hand_dom"/>
</dbReference>
<keyword evidence="3" id="KW-0677">Repeat</keyword>
<evidence type="ECO:0000256" key="6">
    <source>
        <dbReference type="ARBA" id="ARBA00023212"/>
    </source>
</evidence>
<evidence type="ECO:0000256" key="9">
    <source>
        <dbReference type="ARBA" id="ARBA00039880"/>
    </source>
</evidence>
<proteinExistence type="predicted"/>
<reference evidence="13" key="1">
    <citation type="journal article" date="2022" name="bioRxiv">
        <title>Sequencing and chromosome-scale assembly of the giantPleurodeles waltlgenome.</title>
        <authorList>
            <person name="Brown T."/>
            <person name="Elewa A."/>
            <person name="Iarovenko S."/>
            <person name="Subramanian E."/>
            <person name="Araus A.J."/>
            <person name="Petzold A."/>
            <person name="Susuki M."/>
            <person name="Suzuki K.-i.T."/>
            <person name="Hayashi T."/>
            <person name="Toyoda A."/>
            <person name="Oliveira C."/>
            <person name="Osipova E."/>
            <person name="Leigh N.D."/>
            <person name="Simon A."/>
            <person name="Yun M.H."/>
        </authorList>
    </citation>
    <scope>NUCLEOTIDE SEQUENCE</scope>
    <source>
        <strain evidence="13">20211129_DDA</strain>
        <tissue evidence="13">Liver</tissue>
    </source>
</reference>
<comment type="subcellular location">
    <subcellularLocation>
        <location evidence="1">Cytoplasm</location>
        <location evidence="1">Cytoskeleton</location>
        <location evidence="1">Flagellum axoneme</location>
    </subcellularLocation>
</comment>
<evidence type="ECO:0000256" key="5">
    <source>
        <dbReference type="ARBA" id="ARBA00023069"/>
    </source>
</evidence>
<accession>A0AAV7NSU5</accession>
<evidence type="ECO:0000256" key="4">
    <source>
        <dbReference type="ARBA" id="ARBA00022846"/>
    </source>
</evidence>